<dbReference type="EMBL" id="CP014145">
    <property type="protein sequence ID" value="AMB58518.1"/>
    <property type="molecule type" value="Genomic_DNA"/>
</dbReference>
<evidence type="ECO:0000313" key="3">
    <source>
        <dbReference type="Proteomes" id="UP000058305"/>
    </source>
</evidence>
<name>A0A120I120_9MICO</name>
<gene>
    <name evidence="2" type="ORF">AWU67_06220</name>
</gene>
<dbReference type="RefSeq" id="WP_067227208.1">
    <property type="nucleotide sequence ID" value="NZ_CP014145.1"/>
</dbReference>
<dbReference type="AlphaFoldDB" id="A0A120I120"/>
<dbReference type="InterPro" id="IPR037523">
    <property type="entry name" value="VOC_core"/>
</dbReference>
<dbReference type="InterPro" id="IPR004360">
    <property type="entry name" value="Glyas_Fos-R_dOase_dom"/>
</dbReference>
<evidence type="ECO:0000259" key="1">
    <source>
        <dbReference type="PROSITE" id="PS51819"/>
    </source>
</evidence>
<feature type="domain" description="VOC" evidence="1">
    <location>
        <begin position="5"/>
        <end position="132"/>
    </location>
</feature>
<keyword evidence="2" id="KW-0223">Dioxygenase</keyword>
<reference evidence="2 3" key="1">
    <citation type="journal article" date="2016" name="J. Biotechnol.">
        <title>First complete genome sequence of a species in the genus Microterricola, an extremophilic cold active enzyme producing bacterial strain ERGS5:02 isolated from Sikkim Himalaya.</title>
        <authorList>
            <person name="Himanshu"/>
            <person name="Swarnkar M.K."/>
            <person name="Singh D."/>
            <person name="Kumar R."/>
        </authorList>
    </citation>
    <scope>NUCLEOTIDE SEQUENCE [LARGE SCALE GENOMIC DNA]</scope>
    <source>
        <strain evidence="2 3">ERGS5:02</strain>
    </source>
</reference>
<dbReference type="InterPro" id="IPR029068">
    <property type="entry name" value="Glyas_Bleomycin-R_OHBP_Dase"/>
</dbReference>
<keyword evidence="3" id="KW-1185">Reference proteome</keyword>
<dbReference type="Gene3D" id="3.10.180.10">
    <property type="entry name" value="2,3-Dihydroxybiphenyl 1,2-Dioxygenase, domain 1"/>
    <property type="match status" value="1"/>
</dbReference>
<dbReference type="Proteomes" id="UP000058305">
    <property type="component" value="Chromosome"/>
</dbReference>
<accession>A0A120I120</accession>
<keyword evidence="2" id="KW-0560">Oxidoreductase</keyword>
<dbReference type="GO" id="GO:0051213">
    <property type="term" value="F:dioxygenase activity"/>
    <property type="evidence" value="ECO:0007669"/>
    <property type="project" value="UniProtKB-KW"/>
</dbReference>
<protein>
    <submittedName>
        <fullName evidence="2">Dioxygenase</fullName>
    </submittedName>
</protein>
<proteinExistence type="predicted"/>
<organism evidence="2 3">
    <name type="scientific">Microterricola viridarii</name>
    <dbReference type="NCBI Taxonomy" id="412690"/>
    <lineage>
        <taxon>Bacteria</taxon>
        <taxon>Bacillati</taxon>
        <taxon>Actinomycetota</taxon>
        <taxon>Actinomycetes</taxon>
        <taxon>Micrococcales</taxon>
        <taxon>Microbacteriaceae</taxon>
        <taxon>Microterricola</taxon>
    </lineage>
</organism>
<sequence length="145" mass="15920">MSLRGFSTINFWADDVAAAAAWYAEFLGIEPYFKRSGPDGELAYAEFRIGDYQHELGIIDSRYRPGQTVADQGESEPSGAVMYWHVDELGDTMDRLLSMGATEYEPITVRGEGFVTASVVDPFGNVLGVMTNPHYLEVLAGVKNG</sequence>
<dbReference type="OrthoDB" id="4548523at2"/>
<dbReference type="PROSITE" id="PS51819">
    <property type="entry name" value="VOC"/>
    <property type="match status" value="1"/>
</dbReference>
<evidence type="ECO:0000313" key="2">
    <source>
        <dbReference type="EMBL" id="AMB58518.1"/>
    </source>
</evidence>
<dbReference type="SUPFAM" id="SSF54593">
    <property type="entry name" value="Glyoxalase/Bleomycin resistance protein/Dihydroxybiphenyl dioxygenase"/>
    <property type="match status" value="1"/>
</dbReference>
<reference evidence="3" key="2">
    <citation type="submission" date="2016-01" db="EMBL/GenBank/DDBJ databases">
        <title>First complete genome sequence of a species in the genus Microterricola, an extremophilic cold active enzyme producing strain ERGS5:02 isolated from Sikkim Himalaya.</title>
        <authorList>
            <person name="Kumar R."/>
            <person name="Singh D."/>
            <person name="Swarnkar M.K."/>
        </authorList>
    </citation>
    <scope>NUCLEOTIDE SEQUENCE [LARGE SCALE GENOMIC DNA]</scope>
    <source>
        <strain evidence="3">ERGS5:02</strain>
    </source>
</reference>
<dbReference type="Pfam" id="PF00903">
    <property type="entry name" value="Glyoxalase"/>
    <property type="match status" value="1"/>
</dbReference>
<dbReference type="KEGG" id="mvd:AWU67_06220"/>